<name>A0A699U695_TANCI</name>
<gene>
    <name evidence="2" type="ORF">Tci_890391</name>
</gene>
<dbReference type="AlphaFoldDB" id="A0A699U695"/>
<accession>A0A699U695</accession>
<feature type="non-terminal residue" evidence="2">
    <location>
        <position position="1"/>
    </location>
</feature>
<comment type="caution">
    <text evidence="2">The sequence shown here is derived from an EMBL/GenBank/DDBJ whole genome shotgun (WGS) entry which is preliminary data.</text>
</comment>
<sequence length="87" mass="9672">RRRDPRAQCKGAKQREPLQRRGVRRRRVPRSFSSVYQREEPAQRRAAAGHRALPAHLLRALAGLGSYFAGAWAKTGCRAANIAAGSH</sequence>
<evidence type="ECO:0000313" key="2">
    <source>
        <dbReference type="EMBL" id="GFD18422.1"/>
    </source>
</evidence>
<protein>
    <submittedName>
        <fullName evidence="2">Uncharacterized protein</fullName>
    </submittedName>
</protein>
<evidence type="ECO:0000256" key="1">
    <source>
        <dbReference type="SAM" id="MobiDB-lite"/>
    </source>
</evidence>
<dbReference type="EMBL" id="BKCJ011307374">
    <property type="protein sequence ID" value="GFD18422.1"/>
    <property type="molecule type" value="Genomic_DNA"/>
</dbReference>
<reference evidence="2" key="1">
    <citation type="journal article" date="2019" name="Sci. Rep.">
        <title>Draft genome of Tanacetum cinerariifolium, the natural source of mosquito coil.</title>
        <authorList>
            <person name="Yamashiro T."/>
            <person name="Shiraishi A."/>
            <person name="Satake H."/>
            <person name="Nakayama K."/>
        </authorList>
    </citation>
    <scope>NUCLEOTIDE SEQUENCE</scope>
</reference>
<organism evidence="2">
    <name type="scientific">Tanacetum cinerariifolium</name>
    <name type="common">Dalmatian daisy</name>
    <name type="synonym">Chrysanthemum cinerariifolium</name>
    <dbReference type="NCBI Taxonomy" id="118510"/>
    <lineage>
        <taxon>Eukaryota</taxon>
        <taxon>Viridiplantae</taxon>
        <taxon>Streptophyta</taxon>
        <taxon>Embryophyta</taxon>
        <taxon>Tracheophyta</taxon>
        <taxon>Spermatophyta</taxon>
        <taxon>Magnoliopsida</taxon>
        <taxon>eudicotyledons</taxon>
        <taxon>Gunneridae</taxon>
        <taxon>Pentapetalae</taxon>
        <taxon>asterids</taxon>
        <taxon>campanulids</taxon>
        <taxon>Asterales</taxon>
        <taxon>Asteraceae</taxon>
        <taxon>Asteroideae</taxon>
        <taxon>Anthemideae</taxon>
        <taxon>Anthemidinae</taxon>
        <taxon>Tanacetum</taxon>
    </lineage>
</organism>
<feature type="region of interest" description="Disordered" evidence="1">
    <location>
        <begin position="1"/>
        <end position="47"/>
    </location>
</feature>
<proteinExistence type="predicted"/>